<evidence type="ECO:0000256" key="2">
    <source>
        <dbReference type="ARBA" id="ARBA00022679"/>
    </source>
</evidence>
<dbReference type="PROSITE" id="PS50878">
    <property type="entry name" value="RT_POL"/>
    <property type="match status" value="1"/>
</dbReference>
<keyword evidence="4" id="KW-0540">Nuclease</keyword>
<dbReference type="Gene3D" id="3.30.70.270">
    <property type="match status" value="1"/>
</dbReference>
<evidence type="ECO:0000256" key="5">
    <source>
        <dbReference type="ARBA" id="ARBA00022759"/>
    </source>
</evidence>
<dbReference type="GO" id="GO:0004519">
    <property type="term" value="F:endonuclease activity"/>
    <property type="evidence" value="ECO:0007669"/>
    <property type="project" value="UniProtKB-KW"/>
</dbReference>
<dbReference type="InterPro" id="IPR001969">
    <property type="entry name" value="Aspartic_peptidase_AS"/>
</dbReference>
<keyword evidence="1" id="KW-0645">Protease</keyword>
<dbReference type="Gene3D" id="2.40.70.10">
    <property type="entry name" value="Acid Proteases"/>
    <property type="match status" value="1"/>
</dbReference>
<dbReference type="Proteomes" id="UP000321947">
    <property type="component" value="Unassembled WGS sequence"/>
</dbReference>
<evidence type="ECO:0000256" key="4">
    <source>
        <dbReference type="ARBA" id="ARBA00022722"/>
    </source>
</evidence>
<dbReference type="AlphaFoldDB" id="A0A5A7UA19"/>
<dbReference type="EMBL" id="SSTE01011282">
    <property type="protein sequence ID" value="KAA0051267.1"/>
    <property type="molecule type" value="Genomic_DNA"/>
</dbReference>
<dbReference type="GO" id="GO:0004190">
    <property type="term" value="F:aspartic-type endopeptidase activity"/>
    <property type="evidence" value="ECO:0007669"/>
    <property type="project" value="InterPro"/>
</dbReference>
<evidence type="ECO:0000256" key="6">
    <source>
        <dbReference type="ARBA" id="ARBA00022801"/>
    </source>
</evidence>
<comment type="caution">
    <text evidence="9">The sequence shown here is derived from an EMBL/GenBank/DDBJ whole genome shotgun (WGS) entry which is preliminary data.</text>
</comment>
<dbReference type="CDD" id="cd00303">
    <property type="entry name" value="retropepsin_like"/>
    <property type="match status" value="1"/>
</dbReference>
<keyword evidence="7" id="KW-0695">RNA-directed DNA polymerase</keyword>
<dbReference type="PROSITE" id="PS00141">
    <property type="entry name" value="ASP_PROTEASE"/>
    <property type="match status" value="1"/>
</dbReference>
<dbReference type="GO" id="GO:0004601">
    <property type="term" value="F:peroxidase activity"/>
    <property type="evidence" value="ECO:0007669"/>
    <property type="project" value="UniProtKB-KW"/>
</dbReference>
<dbReference type="Pfam" id="PF08284">
    <property type="entry name" value="RVP_2"/>
    <property type="match status" value="1"/>
</dbReference>
<dbReference type="GO" id="GO:0006508">
    <property type="term" value="P:proteolysis"/>
    <property type="evidence" value="ECO:0007669"/>
    <property type="project" value="UniProtKB-KW"/>
</dbReference>
<keyword evidence="3" id="KW-0548">Nucleotidyltransferase</keyword>
<reference evidence="11 12" key="1">
    <citation type="submission" date="2019-08" db="EMBL/GenBank/DDBJ databases">
        <title>Draft genome sequences of two oriental melons (Cucumis melo L. var makuwa).</title>
        <authorList>
            <person name="Kwon S.-Y."/>
        </authorList>
    </citation>
    <scope>NUCLEOTIDE SEQUENCE [LARGE SCALE GENOMIC DNA]</scope>
    <source>
        <strain evidence="12">cv. Chang Bougi</strain>
        <strain evidence="11">cv. SW 3</strain>
        <tissue evidence="9">Leaf</tissue>
    </source>
</reference>
<evidence type="ECO:0000313" key="10">
    <source>
        <dbReference type="EMBL" id="TYK29993.1"/>
    </source>
</evidence>
<sequence>MTGLTAKGTMKLKGWVEDKEIVVLIDSGATHNFIHQSLAEELRMRLEQDTPFGVTIGDGTRCKGKGICRRVELKLKEILIIEDFLAVELGTVDAVLGMQWLDTTGTMRIHWPSLTMTFWDKGKQIVLKGDLSLIKAECSLKTIEKTWEDDDQGFLLEWTNFEIMAENKNGYGKNQQMRGDKADIPMIKFLLQQYVDIFEAPKTLPPKREIDHRILTMLEQRPINVRPYKYGHVQKEEIEKLVSEMLQTGIIRPSRSPYSSPVLLVKNKDGGWRFCVDYRKLNQATISDKFSIPVIEELLDELHGASVFSKLDLKSGYHQIRMKEEDIDKTAFRTHEGHYEFLVMPLGLTNAPTTFQSLMNQVFKPFLRCCVLVFFDDILVYSNDICEHEKHLGMVFAVLRDNQLYANKKKYVFAYSQIQYLRHQISKEGVKADEDKIRSMISYDHQTCQD</sequence>
<feature type="domain" description="Reverse transcriptase" evidence="8">
    <location>
        <begin position="246"/>
        <end position="425"/>
    </location>
</feature>
<keyword evidence="9" id="KW-0560">Oxidoreductase</keyword>
<dbReference type="InterPro" id="IPR053134">
    <property type="entry name" value="RNA-dir_DNA_polymerase"/>
</dbReference>
<dbReference type="PANTHER" id="PTHR24559">
    <property type="entry name" value="TRANSPOSON TY3-I GAG-POL POLYPROTEIN"/>
    <property type="match status" value="1"/>
</dbReference>
<proteinExistence type="predicted"/>
<protein>
    <submittedName>
        <fullName evidence="9">Peroxidase 64</fullName>
    </submittedName>
</protein>
<organism evidence="9 11">
    <name type="scientific">Cucumis melo var. makuwa</name>
    <name type="common">Oriental melon</name>
    <dbReference type="NCBI Taxonomy" id="1194695"/>
    <lineage>
        <taxon>Eukaryota</taxon>
        <taxon>Viridiplantae</taxon>
        <taxon>Streptophyta</taxon>
        <taxon>Embryophyta</taxon>
        <taxon>Tracheophyta</taxon>
        <taxon>Spermatophyta</taxon>
        <taxon>Magnoliopsida</taxon>
        <taxon>eudicotyledons</taxon>
        <taxon>Gunneridae</taxon>
        <taxon>Pentapetalae</taxon>
        <taxon>rosids</taxon>
        <taxon>fabids</taxon>
        <taxon>Cucurbitales</taxon>
        <taxon>Cucurbitaceae</taxon>
        <taxon>Benincaseae</taxon>
        <taxon>Cucumis</taxon>
    </lineage>
</organism>
<dbReference type="SUPFAM" id="SSF50630">
    <property type="entry name" value="Acid proteases"/>
    <property type="match status" value="1"/>
</dbReference>
<dbReference type="Proteomes" id="UP000321393">
    <property type="component" value="Unassembled WGS sequence"/>
</dbReference>
<dbReference type="PANTHER" id="PTHR24559:SF450">
    <property type="entry name" value="RNA-DIRECTED DNA POLYMERASE HOMOLOG"/>
    <property type="match status" value="1"/>
</dbReference>
<evidence type="ECO:0000313" key="12">
    <source>
        <dbReference type="Proteomes" id="UP000321947"/>
    </source>
</evidence>
<keyword evidence="2" id="KW-0808">Transferase</keyword>
<dbReference type="InterPro" id="IPR043502">
    <property type="entry name" value="DNA/RNA_pol_sf"/>
</dbReference>
<name>A0A5A7UA19_CUCMM</name>
<keyword evidence="5" id="KW-0255">Endonuclease</keyword>
<dbReference type="FunFam" id="3.10.10.10:FF:000007">
    <property type="entry name" value="Retrovirus-related Pol polyprotein from transposon 17.6-like Protein"/>
    <property type="match status" value="1"/>
</dbReference>
<evidence type="ECO:0000256" key="1">
    <source>
        <dbReference type="ARBA" id="ARBA00022670"/>
    </source>
</evidence>
<dbReference type="EMBL" id="SSTD01000910">
    <property type="protein sequence ID" value="TYK29993.1"/>
    <property type="molecule type" value="Genomic_DNA"/>
</dbReference>
<dbReference type="InterPro" id="IPR000477">
    <property type="entry name" value="RT_dom"/>
</dbReference>
<evidence type="ECO:0000256" key="7">
    <source>
        <dbReference type="ARBA" id="ARBA00022918"/>
    </source>
</evidence>
<dbReference type="CDD" id="cd01647">
    <property type="entry name" value="RT_LTR"/>
    <property type="match status" value="1"/>
</dbReference>
<evidence type="ECO:0000259" key="8">
    <source>
        <dbReference type="PROSITE" id="PS50878"/>
    </source>
</evidence>
<gene>
    <name evidence="10" type="ORF">E5676_scaffold734G00230</name>
    <name evidence="9" type="ORF">E6C27_scaffold2143G00250</name>
</gene>
<accession>A0A5A7UA19</accession>
<evidence type="ECO:0000313" key="9">
    <source>
        <dbReference type="EMBL" id="KAA0051267.1"/>
    </source>
</evidence>
<evidence type="ECO:0000256" key="3">
    <source>
        <dbReference type="ARBA" id="ARBA00022695"/>
    </source>
</evidence>
<dbReference type="GO" id="GO:0003964">
    <property type="term" value="F:RNA-directed DNA polymerase activity"/>
    <property type="evidence" value="ECO:0007669"/>
    <property type="project" value="UniProtKB-KW"/>
</dbReference>
<evidence type="ECO:0000313" key="11">
    <source>
        <dbReference type="Proteomes" id="UP000321393"/>
    </source>
</evidence>
<dbReference type="InterPro" id="IPR043128">
    <property type="entry name" value="Rev_trsase/Diguanyl_cyclase"/>
</dbReference>
<keyword evidence="9" id="KW-0575">Peroxidase</keyword>
<dbReference type="InterPro" id="IPR021109">
    <property type="entry name" value="Peptidase_aspartic_dom_sf"/>
</dbReference>
<dbReference type="OrthoDB" id="1114081at2759"/>
<dbReference type="SUPFAM" id="SSF56672">
    <property type="entry name" value="DNA/RNA polymerases"/>
    <property type="match status" value="1"/>
</dbReference>
<dbReference type="Gene3D" id="3.10.10.10">
    <property type="entry name" value="HIV Type 1 Reverse Transcriptase, subunit A, domain 1"/>
    <property type="match status" value="1"/>
</dbReference>
<dbReference type="Pfam" id="PF00078">
    <property type="entry name" value="RVT_1"/>
    <property type="match status" value="1"/>
</dbReference>
<keyword evidence="6" id="KW-0378">Hydrolase</keyword>